<dbReference type="InterPro" id="IPR014560">
    <property type="entry name" value="UCP030333_Alba"/>
</dbReference>
<evidence type="ECO:0000313" key="3">
    <source>
        <dbReference type="EMBL" id="KAJ8441756.1"/>
    </source>
</evidence>
<dbReference type="OrthoDB" id="1699369at2759"/>
<dbReference type="Pfam" id="PF01918">
    <property type="entry name" value="Alba"/>
    <property type="match status" value="1"/>
</dbReference>
<feature type="domain" description="DNA/RNA-binding protein Alba-like" evidence="2">
    <location>
        <begin position="34"/>
        <end position="85"/>
    </location>
</feature>
<dbReference type="PANTHER" id="PTHR31947">
    <property type="entry name" value="DNA/RNA-BINDING PROTEIN ALBA 3"/>
    <property type="match status" value="1"/>
</dbReference>
<comment type="caution">
    <text evidence="3">The sequence shown here is derived from an EMBL/GenBank/DDBJ whole genome shotgun (WGS) entry which is preliminary data.</text>
</comment>
<keyword evidence="4" id="KW-1185">Reference proteome</keyword>
<proteinExistence type="predicted"/>
<dbReference type="EMBL" id="JAKOGI010000155">
    <property type="protein sequence ID" value="KAJ8441756.1"/>
    <property type="molecule type" value="Genomic_DNA"/>
</dbReference>
<feature type="compositionally biased region" description="Polar residues" evidence="1">
    <location>
        <begin position="165"/>
        <end position="180"/>
    </location>
</feature>
<dbReference type="Proteomes" id="UP001153076">
    <property type="component" value="Unassembled WGS sequence"/>
</dbReference>
<dbReference type="InterPro" id="IPR036882">
    <property type="entry name" value="Alba-like_dom_sf"/>
</dbReference>
<evidence type="ECO:0000256" key="1">
    <source>
        <dbReference type="SAM" id="MobiDB-lite"/>
    </source>
</evidence>
<reference evidence="3" key="1">
    <citation type="submission" date="2022-04" db="EMBL/GenBank/DDBJ databases">
        <title>Carnegiea gigantea Genome sequencing and assembly v2.</title>
        <authorList>
            <person name="Copetti D."/>
            <person name="Sanderson M.J."/>
            <person name="Burquez A."/>
            <person name="Wojciechowski M.F."/>
        </authorList>
    </citation>
    <scope>NUCLEOTIDE SEQUENCE</scope>
    <source>
        <strain evidence="3">SGP5-SGP5p</strain>
        <tissue evidence="3">Aerial part</tissue>
    </source>
</reference>
<evidence type="ECO:0000259" key="2">
    <source>
        <dbReference type="Pfam" id="PF01918"/>
    </source>
</evidence>
<protein>
    <recommendedName>
        <fullName evidence="2">DNA/RNA-binding protein Alba-like domain-containing protein</fullName>
    </recommendedName>
</protein>
<dbReference type="AlphaFoldDB" id="A0A9Q1KF73"/>
<dbReference type="GO" id="GO:0003723">
    <property type="term" value="F:RNA binding"/>
    <property type="evidence" value="ECO:0007669"/>
    <property type="project" value="TreeGrafter"/>
</dbReference>
<dbReference type="Gene3D" id="3.30.110.20">
    <property type="entry name" value="Alba-like domain"/>
    <property type="match status" value="1"/>
</dbReference>
<organism evidence="3 4">
    <name type="scientific">Carnegiea gigantea</name>
    <dbReference type="NCBI Taxonomy" id="171969"/>
    <lineage>
        <taxon>Eukaryota</taxon>
        <taxon>Viridiplantae</taxon>
        <taxon>Streptophyta</taxon>
        <taxon>Embryophyta</taxon>
        <taxon>Tracheophyta</taxon>
        <taxon>Spermatophyta</taxon>
        <taxon>Magnoliopsida</taxon>
        <taxon>eudicotyledons</taxon>
        <taxon>Gunneridae</taxon>
        <taxon>Pentapetalae</taxon>
        <taxon>Caryophyllales</taxon>
        <taxon>Cactineae</taxon>
        <taxon>Cactaceae</taxon>
        <taxon>Cactoideae</taxon>
        <taxon>Echinocereeae</taxon>
        <taxon>Carnegiea</taxon>
    </lineage>
</organism>
<dbReference type="PANTHER" id="PTHR31947:SF19">
    <property type="entry name" value="ALBA DNA_RNA-BINDING PROTEIN"/>
    <property type="match status" value="1"/>
</dbReference>
<gene>
    <name evidence="3" type="ORF">Cgig2_009185</name>
</gene>
<feature type="region of interest" description="Disordered" evidence="1">
    <location>
        <begin position="123"/>
        <end position="180"/>
    </location>
</feature>
<dbReference type="InterPro" id="IPR002775">
    <property type="entry name" value="DNA/RNA-bd_Alba-like"/>
</dbReference>
<accession>A0A9Q1KF73</accession>
<evidence type="ECO:0000313" key="4">
    <source>
        <dbReference type="Proteomes" id="UP001153076"/>
    </source>
</evidence>
<sequence length="180" mass="19139">MVAEPQAVVVANPQTATAAATTSAVASDTQKKSNRIQVSNTKKPLFFYLNLAKRYIKQHDYVELSALGMAIPTAVTISEILKANGVAVERKVLMSTVGAKDETKGRLVQKAKLEIVLERNEKYTNQKTPSEGGSKAKSEAKTETAGTEGKAVANAPDSKSETKSGEATASKPDNNLTQSN</sequence>
<dbReference type="GO" id="GO:0005634">
    <property type="term" value="C:nucleus"/>
    <property type="evidence" value="ECO:0007669"/>
    <property type="project" value="TreeGrafter"/>
</dbReference>
<name>A0A9Q1KF73_9CARY</name>
<dbReference type="SUPFAM" id="SSF82704">
    <property type="entry name" value="AlbA-like"/>
    <property type="match status" value="1"/>
</dbReference>